<dbReference type="GO" id="GO:0005739">
    <property type="term" value="C:mitochondrion"/>
    <property type="evidence" value="ECO:0007669"/>
    <property type="project" value="InterPro"/>
</dbReference>
<comment type="caution">
    <text evidence="1">The sequence shown here is derived from an EMBL/GenBank/DDBJ whole genome shotgun (WGS) entry which is preliminary data.</text>
</comment>
<reference evidence="1" key="1">
    <citation type="journal article" date="2020" name="bioRxiv">
        <title>Comparative genomics of Chlamydomonas.</title>
        <authorList>
            <person name="Craig R.J."/>
            <person name="Hasan A.R."/>
            <person name="Ness R.W."/>
            <person name="Keightley P.D."/>
        </authorList>
    </citation>
    <scope>NUCLEOTIDE SEQUENCE</scope>
    <source>
        <strain evidence="1">SAG 7.73</strain>
    </source>
</reference>
<evidence type="ECO:0000313" key="2">
    <source>
        <dbReference type="Proteomes" id="UP000650467"/>
    </source>
</evidence>
<organism evidence="1 2">
    <name type="scientific">Chlamydomonas incerta</name>
    <dbReference type="NCBI Taxonomy" id="51695"/>
    <lineage>
        <taxon>Eukaryota</taxon>
        <taxon>Viridiplantae</taxon>
        <taxon>Chlorophyta</taxon>
        <taxon>core chlorophytes</taxon>
        <taxon>Chlorophyceae</taxon>
        <taxon>CS clade</taxon>
        <taxon>Chlamydomonadales</taxon>
        <taxon>Chlamydomonadaceae</taxon>
        <taxon>Chlamydomonas</taxon>
    </lineage>
</organism>
<gene>
    <name evidence="1" type="ORF">HXX76_000519</name>
</gene>
<dbReference type="PANTHER" id="PTHR34561">
    <property type="entry name" value="NADH DEHYDROGENASE [UBIQUINONE] 1 ALPHA SUBCOMPLEX ASSEMBLY FACTOR 8"/>
    <property type="match status" value="1"/>
</dbReference>
<dbReference type="OrthoDB" id="3821113at2759"/>
<dbReference type="PANTHER" id="PTHR34561:SF1">
    <property type="entry name" value="NADH DEHYDROGENASE [UBIQUINONE] 1 ALPHA SUBCOMPLEX ASSEMBLY FACTOR 8"/>
    <property type="match status" value="1"/>
</dbReference>
<keyword evidence="2" id="KW-1185">Reference proteome</keyword>
<protein>
    <submittedName>
        <fullName evidence="1">Uncharacterized protein</fullName>
    </submittedName>
</protein>
<sequence length="72" mass="7620">MSGKKPPGLRSAPEQTAARIGRAFAACSAKAELYGACIKKLVPEVDVGVCSKEFQELKTCFTRAMRSGSGRA</sequence>
<name>A0A835WEH7_CHLIN</name>
<dbReference type="InterPro" id="IPR034595">
    <property type="entry name" value="NDUFAF8"/>
</dbReference>
<dbReference type="EMBL" id="JAEHOC010000001">
    <property type="protein sequence ID" value="KAG2445916.1"/>
    <property type="molecule type" value="Genomic_DNA"/>
</dbReference>
<proteinExistence type="predicted"/>
<dbReference type="Proteomes" id="UP000650467">
    <property type="component" value="Unassembled WGS sequence"/>
</dbReference>
<evidence type="ECO:0000313" key="1">
    <source>
        <dbReference type="EMBL" id="KAG2445916.1"/>
    </source>
</evidence>
<accession>A0A835WEH7</accession>
<dbReference type="AlphaFoldDB" id="A0A835WEH7"/>
<dbReference type="GO" id="GO:0032981">
    <property type="term" value="P:mitochondrial respiratory chain complex I assembly"/>
    <property type="evidence" value="ECO:0007669"/>
    <property type="project" value="InterPro"/>
</dbReference>